<dbReference type="Pfam" id="PF02811">
    <property type="entry name" value="PHP"/>
    <property type="match status" value="1"/>
</dbReference>
<dbReference type="InterPro" id="IPR004013">
    <property type="entry name" value="PHP_dom"/>
</dbReference>
<reference evidence="2 3" key="1">
    <citation type="journal article" date="2009" name="PLoS ONE">
        <title>Genome analysis of the anaerobic thermohalophilic bacterium Halothermothrix orenii.</title>
        <authorList>
            <person name="Mavromatis K."/>
            <person name="Ivanova N."/>
            <person name="Anderson I."/>
            <person name="Lykidis A."/>
            <person name="Hooper S.D."/>
            <person name="Sun H."/>
            <person name="Kunin V."/>
            <person name="Lapidus A."/>
            <person name="Hugenholtz P."/>
            <person name="Patel B."/>
            <person name="Kyrpides N.C."/>
        </authorList>
    </citation>
    <scope>NUCLEOTIDE SEQUENCE [LARGE SCALE GENOMIC DNA]</scope>
    <source>
        <strain evidence="3">H 168 / OCM 544 / DSM 9562</strain>
    </source>
</reference>
<dbReference type="GO" id="GO:0035312">
    <property type="term" value="F:5'-3' DNA exonuclease activity"/>
    <property type="evidence" value="ECO:0007669"/>
    <property type="project" value="TreeGrafter"/>
</dbReference>
<dbReference type="AlphaFoldDB" id="B8CXB4"/>
<dbReference type="SUPFAM" id="SSF89550">
    <property type="entry name" value="PHP domain-like"/>
    <property type="match status" value="1"/>
</dbReference>
<dbReference type="GO" id="GO:0004534">
    <property type="term" value="F:5'-3' RNA exonuclease activity"/>
    <property type="evidence" value="ECO:0007669"/>
    <property type="project" value="TreeGrafter"/>
</dbReference>
<sequence>MSVDLHIHTNASDGSLSPGEVVKKAIDLGYKAIAITDHDTVAGIIPALQVARKSSLEVIPGIEINTDIEDRELHILGYFIDYTKPDLLKELSSLKKMREKRARKMVQKLRNMGINIEWEEVINIAGQGTIGRSHICQAIINKGYADSWKEVFEKYIGKNSPAYVPRKKLTPLKAIKLIKECSGIPVIAHPGLVGDDDLVKWIIKHGIEGLEVFYYEHSEEECQKYLNMAKENNLVVTGGSDDHGPGNKDGLRLGKIRLDYTVVEELRKRV</sequence>
<name>B8CXB4_HALOH</name>
<organism evidence="2 3">
    <name type="scientific">Halothermothrix orenii (strain H 168 / OCM 544 / DSM 9562)</name>
    <dbReference type="NCBI Taxonomy" id="373903"/>
    <lineage>
        <taxon>Bacteria</taxon>
        <taxon>Bacillati</taxon>
        <taxon>Bacillota</taxon>
        <taxon>Clostridia</taxon>
        <taxon>Halanaerobiales</taxon>
        <taxon>Halothermotrichaceae</taxon>
        <taxon>Halothermothrix</taxon>
    </lineage>
</organism>
<gene>
    <name evidence="2" type="ordered locus">Hore_11830</name>
</gene>
<keyword evidence="3" id="KW-1185">Reference proteome</keyword>
<dbReference type="KEGG" id="hor:Hore_11830"/>
<proteinExistence type="predicted"/>
<feature type="domain" description="Polymerase/histidinol phosphatase N-terminal" evidence="1">
    <location>
        <begin position="3"/>
        <end position="68"/>
    </location>
</feature>
<dbReference type="InterPro" id="IPR003141">
    <property type="entry name" value="Pol/His_phosphatase_N"/>
</dbReference>
<dbReference type="Proteomes" id="UP000000719">
    <property type="component" value="Chromosome"/>
</dbReference>
<dbReference type="InterPro" id="IPR016195">
    <property type="entry name" value="Pol/histidinol_Pase-like"/>
</dbReference>
<dbReference type="HOGENOM" id="CLU_067347_1_0_9"/>
<dbReference type="PANTHER" id="PTHR42924">
    <property type="entry name" value="EXONUCLEASE"/>
    <property type="match status" value="1"/>
</dbReference>
<dbReference type="Gene3D" id="3.20.20.140">
    <property type="entry name" value="Metal-dependent hydrolases"/>
    <property type="match status" value="1"/>
</dbReference>
<dbReference type="STRING" id="373903.Hore_11830"/>
<dbReference type="InterPro" id="IPR052018">
    <property type="entry name" value="PHP_domain"/>
</dbReference>
<evidence type="ECO:0000259" key="1">
    <source>
        <dbReference type="SMART" id="SM00481"/>
    </source>
</evidence>
<dbReference type="Gene3D" id="1.10.150.650">
    <property type="match status" value="1"/>
</dbReference>
<dbReference type="eggNOG" id="COG0613">
    <property type="taxonomic scope" value="Bacteria"/>
</dbReference>
<dbReference type="EMBL" id="CP001098">
    <property type="protein sequence ID" value="ACL69933.1"/>
    <property type="molecule type" value="Genomic_DNA"/>
</dbReference>
<accession>B8CXB4</accession>
<dbReference type="OrthoDB" id="9804333at2"/>
<dbReference type="CDD" id="cd07438">
    <property type="entry name" value="PHP_HisPPase_AMP"/>
    <property type="match status" value="1"/>
</dbReference>
<protein>
    <submittedName>
        <fullName evidence="2">PHP domain protein</fullName>
    </submittedName>
</protein>
<dbReference type="RefSeq" id="WP_012636118.1">
    <property type="nucleotide sequence ID" value="NC_011899.1"/>
</dbReference>
<dbReference type="PANTHER" id="PTHR42924:SF3">
    <property type="entry name" value="POLYMERASE_HISTIDINOL PHOSPHATASE N-TERMINAL DOMAIN-CONTAINING PROTEIN"/>
    <property type="match status" value="1"/>
</dbReference>
<evidence type="ECO:0000313" key="3">
    <source>
        <dbReference type="Proteomes" id="UP000000719"/>
    </source>
</evidence>
<evidence type="ECO:0000313" key="2">
    <source>
        <dbReference type="EMBL" id="ACL69933.1"/>
    </source>
</evidence>
<dbReference type="SMART" id="SM00481">
    <property type="entry name" value="POLIIIAc"/>
    <property type="match status" value="1"/>
</dbReference>